<dbReference type="PANTHER" id="PTHR47968">
    <property type="entry name" value="CENTROMERE PROTEIN E"/>
    <property type="match status" value="1"/>
</dbReference>
<dbReference type="GO" id="GO:0005874">
    <property type="term" value="C:microtubule"/>
    <property type="evidence" value="ECO:0007669"/>
    <property type="project" value="UniProtKB-KW"/>
</dbReference>
<keyword evidence="1" id="KW-0493">Microtubule</keyword>
<reference evidence="7 8" key="1">
    <citation type="submission" date="2016-02" db="EMBL/GenBank/DDBJ databases">
        <title>Genome analysis of coral dinoflagellate symbionts highlights evolutionary adaptations to a symbiotic lifestyle.</title>
        <authorList>
            <person name="Aranda M."/>
            <person name="Li Y."/>
            <person name="Liew Y.J."/>
            <person name="Baumgarten S."/>
            <person name="Simakov O."/>
            <person name="Wilson M."/>
            <person name="Piel J."/>
            <person name="Ashoor H."/>
            <person name="Bougouffa S."/>
            <person name="Bajic V.B."/>
            <person name="Ryu T."/>
            <person name="Ravasi T."/>
            <person name="Bayer T."/>
            <person name="Micklem G."/>
            <person name="Kim H."/>
            <person name="Bhak J."/>
            <person name="Lajeunesse T.C."/>
            <person name="Voolstra C.R."/>
        </authorList>
    </citation>
    <scope>NUCLEOTIDE SEQUENCE [LARGE SCALE GENOMIC DNA]</scope>
    <source>
        <strain evidence="7 8">CCMP2467</strain>
    </source>
</reference>
<dbReference type="Proteomes" id="UP000186817">
    <property type="component" value="Unassembled WGS sequence"/>
</dbReference>
<organism evidence="7 8">
    <name type="scientific">Symbiodinium microadriaticum</name>
    <name type="common">Dinoflagellate</name>
    <name type="synonym">Zooxanthella microadriatica</name>
    <dbReference type="NCBI Taxonomy" id="2951"/>
    <lineage>
        <taxon>Eukaryota</taxon>
        <taxon>Sar</taxon>
        <taxon>Alveolata</taxon>
        <taxon>Dinophyceae</taxon>
        <taxon>Suessiales</taxon>
        <taxon>Symbiodiniaceae</taxon>
        <taxon>Symbiodinium</taxon>
    </lineage>
</organism>
<evidence type="ECO:0000256" key="2">
    <source>
        <dbReference type="ARBA" id="ARBA00023054"/>
    </source>
</evidence>
<evidence type="ECO:0000313" key="8">
    <source>
        <dbReference type="Proteomes" id="UP000186817"/>
    </source>
</evidence>
<keyword evidence="4" id="KW-0547">Nucleotide-binding</keyword>
<evidence type="ECO:0000259" key="6">
    <source>
        <dbReference type="PROSITE" id="PS50067"/>
    </source>
</evidence>
<dbReference type="SUPFAM" id="SSF52540">
    <property type="entry name" value="P-loop containing nucleoside triphosphate hydrolases"/>
    <property type="match status" value="1"/>
</dbReference>
<dbReference type="OrthoDB" id="449085at2759"/>
<dbReference type="InterPro" id="IPR027640">
    <property type="entry name" value="Kinesin-like_fam"/>
</dbReference>
<dbReference type="PANTHER" id="PTHR47968:SF36">
    <property type="entry name" value="KINESIN HEAVY CHAIN ISOFORM X1"/>
    <property type="match status" value="1"/>
</dbReference>
<comment type="caution">
    <text evidence="7">The sequence shown here is derived from an EMBL/GenBank/DDBJ whole genome shotgun (WGS) entry which is preliminary data.</text>
</comment>
<dbReference type="PROSITE" id="PS50067">
    <property type="entry name" value="KINESIN_MOTOR_2"/>
    <property type="match status" value="1"/>
</dbReference>
<dbReference type="Gene3D" id="3.40.850.10">
    <property type="entry name" value="Kinesin motor domain"/>
    <property type="match status" value="1"/>
</dbReference>
<comment type="similarity">
    <text evidence="4">Belongs to the TRAFAC class myosin-kinesin ATPase superfamily. Kinesin family.</text>
</comment>
<keyword evidence="2" id="KW-0175">Coiled coil</keyword>
<dbReference type="InterPro" id="IPR027417">
    <property type="entry name" value="P-loop_NTPase"/>
</dbReference>
<sequence>MDVVRSVMDGYNGTVMAYGQTGAGKTHTARSHGSKSEPPSHFVGFDFIQPTPQGVGRKLPDDRALTLRFDLLTDVGVAEQSGDLTIVEDARGNIQVRGLSTPVGGTEEE</sequence>
<dbReference type="EMBL" id="LSRX01002792">
    <property type="protein sequence ID" value="OLP75108.1"/>
    <property type="molecule type" value="Genomic_DNA"/>
</dbReference>
<keyword evidence="3 4" id="KW-0505">Motor protein</keyword>
<dbReference type="GO" id="GO:0007018">
    <property type="term" value="P:microtubule-based movement"/>
    <property type="evidence" value="ECO:0007669"/>
    <property type="project" value="InterPro"/>
</dbReference>
<evidence type="ECO:0000313" key="7">
    <source>
        <dbReference type="EMBL" id="OLP75108.1"/>
    </source>
</evidence>
<dbReference type="GO" id="GO:0008017">
    <property type="term" value="F:microtubule binding"/>
    <property type="evidence" value="ECO:0007669"/>
    <property type="project" value="InterPro"/>
</dbReference>
<dbReference type="AlphaFoldDB" id="A0A1Q9BWN0"/>
<dbReference type="Pfam" id="PF00225">
    <property type="entry name" value="Kinesin"/>
    <property type="match status" value="1"/>
</dbReference>
<dbReference type="InterPro" id="IPR001752">
    <property type="entry name" value="Kinesin_motor_dom"/>
</dbReference>
<feature type="domain" description="Kinesin motor" evidence="6">
    <location>
        <begin position="1"/>
        <end position="109"/>
    </location>
</feature>
<dbReference type="InterPro" id="IPR036961">
    <property type="entry name" value="Kinesin_motor_dom_sf"/>
</dbReference>
<feature type="non-terminal residue" evidence="7">
    <location>
        <position position="109"/>
    </location>
</feature>
<evidence type="ECO:0000256" key="5">
    <source>
        <dbReference type="SAM" id="MobiDB-lite"/>
    </source>
</evidence>
<dbReference type="GO" id="GO:0005524">
    <property type="term" value="F:ATP binding"/>
    <property type="evidence" value="ECO:0007669"/>
    <property type="project" value="UniProtKB-UniRule"/>
</dbReference>
<protein>
    <submittedName>
        <fullName evidence="7">Kinesin-like protein KIF22</fullName>
    </submittedName>
</protein>
<dbReference type="GO" id="GO:0003777">
    <property type="term" value="F:microtubule motor activity"/>
    <property type="evidence" value="ECO:0007669"/>
    <property type="project" value="InterPro"/>
</dbReference>
<keyword evidence="8" id="KW-1185">Reference proteome</keyword>
<evidence type="ECO:0000256" key="4">
    <source>
        <dbReference type="PROSITE-ProRule" id="PRU00283"/>
    </source>
</evidence>
<name>A0A1Q9BWN0_SYMMI</name>
<accession>A0A1Q9BWN0</accession>
<evidence type="ECO:0000256" key="3">
    <source>
        <dbReference type="ARBA" id="ARBA00023175"/>
    </source>
</evidence>
<feature type="binding site" evidence="4">
    <location>
        <begin position="19"/>
        <end position="26"/>
    </location>
    <ligand>
        <name>ATP</name>
        <dbReference type="ChEBI" id="CHEBI:30616"/>
    </ligand>
</feature>
<proteinExistence type="inferred from homology"/>
<gene>
    <name evidence="7" type="primary">KIF22</name>
    <name evidence="7" type="ORF">AK812_SmicGene45153</name>
</gene>
<keyword evidence="4" id="KW-0067">ATP-binding</keyword>
<evidence type="ECO:0000256" key="1">
    <source>
        <dbReference type="ARBA" id="ARBA00022701"/>
    </source>
</evidence>
<feature type="region of interest" description="Disordered" evidence="5">
    <location>
        <begin position="18"/>
        <end position="41"/>
    </location>
</feature>